<evidence type="ECO:0000313" key="2">
    <source>
        <dbReference type="Proteomes" id="UP000607653"/>
    </source>
</evidence>
<evidence type="ECO:0000313" key="1">
    <source>
        <dbReference type="EMBL" id="DAD44780.1"/>
    </source>
</evidence>
<accession>A0A822ZJR3</accession>
<name>A0A822ZJR3_NELNU</name>
<organism evidence="1 2">
    <name type="scientific">Nelumbo nucifera</name>
    <name type="common">Sacred lotus</name>
    <dbReference type="NCBI Taxonomy" id="4432"/>
    <lineage>
        <taxon>Eukaryota</taxon>
        <taxon>Viridiplantae</taxon>
        <taxon>Streptophyta</taxon>
        <taxon>Embryophyta</taxon>
        <taxon>Tracheophyta</taxon>
        <taxon>Spermatophyta</taxon>
        <taxon>Magnoliopsida</taxon>
        <taxon>Proteales</taxon>
        <taxon>Nelumbonaceae</taxon>
        <taxon>Nelumbo</taxon>
    </lineage>
</organism>
<reference evidence="1 2" key="1">
    <citation type="journal article" date="2020" name="Mol. Biol. Evol.">
        <title>Distinct Expression and Methylation Patterns for Genes with Different Fates following a Single Whole-Genome Duplication in Flowering Plants.</title>
        <authorList>
            <person name="Shi T."/>
            <person name="Rahmani R.S."/>
            <person name="Gugger P.F."/>
            <person name="Wang M."/>
            <person name="Li H."/>
            <person name="Zhang Y."/>
            <person name="Li Z."/>
            <person name="Wang Q."/>
            <person name="Van de Peer Y."/>
            <person name="Marchal K."/>
            <person name="Chen J."/>
        </authorList>
    </citation>
    <scope>NUCLEOTIDE SEQUENCE [LARGE SCALE GENOMIC DNA]</scope>
    <source>
        <tissue evidence="1">Leaf</tissue>
    </source>
</reference>
<gene>
    <name evidence="1" type="ORF">HUJ06_003010</name>
</gene>
<keyword evidence="2" id="KW-1185">Reference proteome</keyword>
<comment type="caution">
    <text evidence="1">The sequence shown here is derived from an EMBL/GenBank/DDBJ whole genome shotgun (WGS) entry which is preliminary data.</text>
</comment>
<dbReference type="EMBL" id="DUZY01000007">
    <property type="protein sequence ID" value="DAD44780.1"/>
    <property type="molecule type" value="Genomic_DNA"/>
</dbReference>
<proteinExistence type="predicted"/>
<sequence length="112" mass="11934">MMCSMRQSATILTISNLSRSRPNAYAPQSRLSLLPPISFAKGPNFDLSACKPLYISSLQGFGSSKGARPRKSVIECKAHRANRPQPIDANVEDADLGGCDIPVGAPSIEVCS</sequence>
<dbReference type="AlphaFoldDB" id="A0A822ZJR3"/>
<dbReference type="Proteomes" id="UP000607653">
    <property type="component" value="Unassembled WGS sequence"/>
</dbReference>
<protein>
    <submittedName>
        <fullName evidence="1">Uncharacterized protein</fullName>
    </submittedName>
</protein>